<dbReference type="EMBL" id="JAHSPG010000013">
    <property type="protein sequence ID" value="MBV4358963.1"/>
    <property type="molecule type" value="Genomic_DNA"/>
</dbReference>
<sequence length="173" mass="19105">MSLLNRFSKITTFVLDVDGVLTDGSILLLEDGQMARAMNTKDGYAMQLAIKKGYKIVIISGGASEAVTIRLTKLGIKDVFLKVENKIEILHDYMNRNGIKKEEILYMGDDIPDYEVMKESGIACAPSDAVGEIKHIAAYISPLAGGRGCVRDVIEKVMKLRGDWHIDVSLQSR</sequence>
<dbReference type="NCBIfam" id="TIGR01670">
    <property type="entry name" value="KdsC-phosphatas"/>
    <property type="match status" value="1"/>
</dbReference>
<gene>
    <name evidence="7" type="ORF">KTO63_17480</name>
</gene>
<organism evidence="7 8">
    <name type="scientific">Pinibacter aurantiacus</name>
    <dbReference type="NCBI Taxonomy" id="2851599"/>
    <lineage>
        <taxon>Bacteria</taxon>
        <taxon>Pseudomonadati</taxon>
        <taxon>Bacteroidota</taxon>
        <taxon>Chitinophagia</taxon>
        <taxon>Chitinophagales</taxon>
        <taxon>Chitinophagaceae</taxon>
        <taxon>Pinibacter</taxon>
    </lineage>
</organism>
<comment type="cofactor">
    <cofactor evidence="1">
        <name>Mg(2+)</name>
        <dbReference type="ChEBI" id="CHEBI:18420"/>
    </cofactor>
</comment>
<dbReference type="AlphaFoldDB" id="A0A9E2SCW4"/>
<reference evidence="7" key="1">
    <citation type="submission" date="2021-06" db="EMBL/GenBank/DDBJ databases">
        <authorList>
            <person name="Huq M.A."/>
        </authorList>
    </citation>
    <scope>NUCLEOTIDE SEQUENCE</scope>
    <source>
        <strain evidence="7">MAH-26</strain>
    </source>
</reference>
<dbReference type="InterPro" id="IPR041492">
    <property type="entry name" value="HAD_2"/>
</dbReference>
<dbReference type="SFLD" id="SFLDG01138">
    <property type="entry name" value="C1.6.2:_Deoxy-d-mannose-octulo"/>
    <property type="match status" value="1"/>
</dbReference>
<protein>
    <submittedName>
        <fullName evidence="7">HAD hydrolase family protein</fullName>
    </submittedName>
</protein>
<evidence type="ECO:0000256" key="4">
    <source>
        <dbReference type="ARBA" id="ARBA00022723"/>
    </source>
</evidence>
<dbReference type="PANTHER" id="PTHR21485:SF3">
    <property type="entry name" value="N-ACYLNEURAMINATE CYTIDYLYLTRANSFERASE"/>
    <property type="match status" value="1"/>
</dbReference>
<dbReference type="GO" id="GO:0016788">
    <property type="term" value="F:hydrolase activity, acting on ester bonds"/>
    <property type="evidence" value="ECO:0007669"/>
    <property type="project" value="InterPro"/>
</dbReference>
<keyword evidence="5 7" id="KW-0378">Hydrolase</keyword>
<dbReference type="Proteomes" id="UP000812270">
    <property type="component" value="Unassembled WGS sequence"/>
</dbReference>
<evidence type="ECO:0000256" key="2">
    <source>
        <dbReference type="ARBA" id="ARBA00005893"/>
    </source>
</evidence>
<evidence type="ECO:0000256" key="5">
    <source>
        <dbReference type="ARBA" id="ARBA00022801"/>
    </source>
</evidence>
<dbReference type="GO" id="GO:0008781">
    <property type="term" value="F:N-acylneuraminate cytidylyltransferase activity"/>
    <property type="evidence" value="ECO:0007669"/>
    <property type="project" value="TreeGrafter"/>
</dbReference>
<evidence type="ECO:0000256" key="6">
    <source>
        <dbReference type="ARBA" id="ARBA00022842"/>
    </source>
</evidence>
<dbReference type="SFLD" id="SFLDS00003">
    <property type="entry name" value="Haloacid_Dehalogenase"/>
    <property type="match status" value="1"/>
</dbReference>
<evidence type="ECO:0000313" key="8">
    <source>
        <dbReference type="Proteomes" id="UP000812270"/>
    </source>
</evidence>
<dbReference type="FunFam" id="3.40.50.1000:FF:000029">
    <property type="entry name" value="3-deoxy-D-manno-octulosonate 8-phosphate phosphatase KdsC"/>
    <property type="match status" value="1"/>
</dbReference>
<keyword evidence="8" id="KW-1185">Reference proteome</keyword>
<comment type="caution">
    <text evidence="7">The sequence shown here is derived from an EMBL/GenBank/DDBJ whole genome shotgun (WGS) entry which is preliminary data.</text>
</comment>
<comment type="subunit">
    <text evidence="3">Homotetramer.</text>
</comment>
<dbReference type="InterPro" id="IPR050793">
    <property type="entry name" value="CMP-NeuNAc_synthase"/>
</dbReference>
<keyword evidence="4" id="KW-0479">Metal-binding</keyword>
<comment type="similarity">
    <text evidence="2">Belongs to the KdsC family.</text>
</comment>
<dbReference type="PIRSF" id="PIRSF006118">
    <property type="entry name" value="KDO8-P_Ptase"/>
    <property type="match status" value="1"/>
</dbReference>
<evidence type="ECO:0000313" key="7">
    <source>
        <dbReference type="EMBL" id="MBV4358963.1"/>
    </source>
</evidence>
<dbReference type="SFLD" id="SFLDG01136">
    <property type="entry name" value="C1.6:_Phosphoserine_Phosphatas"/>
    <property type="match status" value="1"/>
</dbReference>
<evidence type="ECO:0000256" key="1">
    <source>
        <dbReference type="ARBA" id="ARBA00001946"/>
    </source>
</evidence>
<dbReference type="GO" id="GO:0046872">
    <property type="term" value="F:metal ion binding"/>
    <property type="evidence" value="ECO:0007669"/>
    <property type="project" value="UniProtKB-KW"/>
</dbReference>
<dbReference type="Pfam" id="PF13419">
    <property type="entry name" value="HAD_2"/>
    <property type="match status" value="1"/>
</dbReference>
<proteinExistence type="inferred from homology"/>
<dbReference type="PANTHER" id="PTHR21485">
    <property type="entry name" value="HAD SUPERFAMILY MEMBERS CMAS AND KDSC"/>
    <property type="match status" value="1"/>
</dbReference>
<dbReference type="InterPro" id="IPR010023">
    <property type="entry name" value="KdsC_fam"/>
</dbReference>
<accession>A0A9E2SCW4</accession>
<evidence type="ECO:0000256" key="3">
    <source>
        <dbReference type="ARBA" id="ARBA00011881"/>
    </source>
</evidence>
<keyword evidence="6" id="KW-0460">Magnesium</keyword>
<name>A0A9E2SCW4_9BACT</name>
<dbReference type="RefSeq" id="WP_217792749.1">
    <property type="nucleotide sequence ID" value="NZ_JAHSPG010000013.1"/>
</dbReference>